<feature type="compositionally biased region" description="Low complexity" evidence="1">
    <location>
        <begin position="210"/>
        <end position="219"/>
    </location>
</feature>
<dbReference type="Ensembl" id="ENSSMRT00000007854.1">
    <property type="protein sequence ID" value="ENSSMRP00000006698.1"/>
    <property type="gene ID" value="ENSSMRG00000005432.1"/>
</dbReference>
<feature type="compositionally biased region" description="Low complexity" evidence="1">
    <location>
        <begin position="274"/>
        <end position="283"/>
    </location>
</feature>
<feature type="compositionally biased region" description="Basic and acidic residues" evidence="1">
    <location>
        <begin position="364"/>
        <end position="376"/>
    </location>
</feature>
<dbReference type="Proteomes" id="UP000694421">
    <property type="component" value="Unplaced"/>
</dbReference>
<dbReference type="GO" id="GO:0030020">
    <property type="term" value="F:extracellular matrix structural constituent conferring tensile strength"/>
    <property type="evidence" value="ECO:0007669"/>
    <property type="project" value="TreeGrafter"/>
</dbReference>
<dbReference type="GeneTree" id="ENSGT00940000158302"/>
<evidence type="ECO:0000313" key="4">
    <source>
        <dbReference type="Proteomes" id="UP000694421"/>
    </source>
</evidence>
<name>A0A8D0DIJ1_SALMN</name>
<dbReference type="PANTHER" id="PTHR24023">
    <property type="entry name" value="COLLAGEN ALPHA"/>
    <property type="match status" value="1"/>
</dbReference>
<sequence>MEIFRGACLLQCLCFLVILEGLTIPCIAQFQWWFGESKGSTIRTTVTSTSSEDMQTDVVEPTERMTLSTPSFWSTMDTFAKEASTSEKVLHRATSAAVGEEVFPATTLSFGNVFEGSAEEEGSEFLHIQTTKVTERSLQPETTTEGLHQRPEVIPKKEALSTFFPSTISAPILRMDDHSHCACPAAPGLHGPKGEKGDQGFPGPRGFPGERGQTGNPGQPGLPGPPGPPGFLPPDSPGCGDAKNGNYMPEKEHSSMQGPPGPQGLPGYPGPPGTQGYPGVEGPQGPPGLPGHEGPPGTPGLPGAPGQSGPPGSAGPPGIPGSVGADGSPGAMGPEGHPGLPGHVGPQGPPGNAGQEGSPGREGPPGKDGSKGEKGEVGPQGPPGKPGPRGDPGLPSGNHVSRNQCCLHAISSL</sequence>
<feature type="compositionally biased region" description="Pro residues" evidence="1">
    <location>
        <begin position="220"/>
        <end position="236"/>
    </location>
</feature>
<feature type="compositionally biased region" description="Pro residues" evidence="1">
    <location>
        <begin position="259"/>
        <end position="272"/>
    </location>
</feature>
<dbReference type="InterPro" id="IPR008160">
    <property type="entry name" value="Collagen"/>
</dbReference>
<dbReference type="InterPro" id="IPR050149">
    <property type="entry name" value="Collagen_superfamily"/>
</dbReference>
<dbReference type="GO" id="GO:0030198">
    <property type="term" value="P:extracellular matrix organization"/>
    <property type="evidence" value="ECO:0007669"/>
    <property type="project" value="TreeGrafter"/>
</dbReference>
<dbReference type="Pfam" id="PF01391">
    <property type="entry name" value="Collagen"/>
    <property type="match status" value="3"/>
</dbReference>
<evidence type="ECO:0000313" key="3">
    <source>
        <dbReference type="Ensembl" id="ENSSMRP00000006698.1"/>
    </source>
</evidence>
<reference evidence="3" key="1">
    <citation type="submission" date="2025-08" db="UniProtKB">
        <authorList>
            <consortium name="Ensembl"/>
        </authorList>
    </citation>
    <scope>IDENTIFICATION</scope>
</reference>
<organism evidence="3 4">
    <name type="scientific">Salvator merianae</name>
    <name type="common">Argentine black and white tegu</name>
    <name type="synonym">Tupinambis merianae</name>
    <dbReference type="NCBI Taxonomy" id="96440"/>
    <lineage>
        <taxon>Eukaryota</taxon>
        <taxon>Metazoa</taxon>
        <taxon>Chordata</taxon>
        <taxon>Craniata</taxon>
        <taxon>Vertebrata</taxon>
        <taxon>Euteleostomi</taxon>
        <taxon>Lepidosauria</taxon>
        <taxon>Squamata</taxon>
        <taxon>Bifurcata</taxon>
        <taxon>Unidentata</taxon>
        <taxon>Episquamata</taxon>
        <taxon>Laterata</taxon>
        <taxon>Teiioidea</taxon>
        <taxon>Teiidae</taxon>
        <taxon>Salvator</taxon>
    </lineage>
</organism>
<dbReference type="GO" id="GO:0031012">
    <property type="term" value="C:extracellular matrix"/>
    <property type="evidence" value="ECO:0007669"/>
    <property type="project" value="TreeGrafter"/>
</dbReference>
<evidence type="ECO:0000256" key="2">
    <source>
        <dbReference type="SAM" id="SignalP"/>
    </source>
</evidence>
<accession>A0A8D0DIJ1</accession>
<feature type="signal peptide" evidence="2">
    <location>
        <begin position="1"/>
        <end position="28"/>
    </location>
</feature>
<evidence type="ECO:0000256" key="1">
    <source>
        <dbReference type="SAM" id="MobiDB-lite"/>
    </source>
</evidence>
<dbReference type="PANTHER" id="PTHR24023:SF891">
    <property type="entry name" value="COLLAGEN ALPHA-1(XVII) CHAIN"/>
    <property type="match status" value="1"/>
</dbReference>
<keyword evidence="4" id="KW-1185">Reference proteome</keyword>
<dbReference type="GO" id="GO:0005615">
    <property type="term" value="C:extracellular space"/>
    <property type="evidence" value="ECO:0007669"/>
    <property type="project" value="TreeGrafter"/>
</dbReference>
<reference evidence="3" key="2">
    <citation type="submission" date="2025-09" db="UniProtKB">
        <authorList>
            <consortium name="Ensembl"/>
        </authorList>
    </citation>
    <scope>IDENTIFICATION</scope>
</reference>
<keyword evidence="2" id="KW-0732">Signal</keyword>
<protein>
    <submittedName>
        <fullName evidence="3">Uncharacterized protein</fullName>
    </submittedName>
</protein>
<proteinExistence type="predicted"/>
<dbReference type="OMA" id="DQSHIME"/>
<feature type="region of interest" description="Disordered" evidence="1">
    <location>
        <begin position="186"/>
        <end position="403"/>
    </location>
</feature>
<feature type="chain" id="PRO_5041910655" evidence="2">
    <location>
        <begin position="29"/>
        <end position="413"/>
    </location>
</feature>
<dbReference type="AlphaFoldDB" id="A0A8D0DIJ1"/>